<dbReference type="InterPro" id="IPR000792">
    <property type="entry name" value="Tscrpt_reg_LuxR_C"/>
</dbReference>
<evidence type="ECO:0000313" key="2">
    <source>
        <dbReference type="EMBL" id="MEI5996581.1"/>
    </source>
</evidence>
<dbReference type="InterPro" id="IPR016032">
    <property type="entry name" value="Sig_transdc_resp-reg_C-effctor"/>
</dbReference>
<dbReference type="SMART" id="SM00421">
    <property type="entry name" value="HTH_LUXR"/>
    <property type="match status" value="1"/>
</dbReference>
<feature type="domain" description="HTH luxR-type" evidence="1">
    <location>
        <begin position="343"/>
        <end position="400"/>
    </location>
</feature>
<protein>
    <submittedName>
        <fullName evidence="2">Helix-turn-helix transcriptional regulator</fullName>
    </submittedName>
</protein>
<dbReference type="EMBL" id="JACFYJ010000005">
    <property type="protein sequence ID" value="MEI5996581.1"/>
    <property type="molecule type" value="Genomic_DNA"/>
</dbReference>
<comment type="caution">
    <text evidence="2">The sequence shown here is derived from an EMBL/GenBank/DDBJ whole genome shotgun (WGS) entry which is preliminary data.</text>
</comment>
<proteinExistence type="predicted"/>
<dbReference type="RefSeq" id="WP_336597001.1">
    <property type="nucleotide sequence ID" value="NZ_JACFYJ010000005.1"/>
</dbReference>
<organism evidence="2 3">
    <name type="scientific">Paraburkholderia bengalensis</name>
    <dbReference type="NCBI Taxonomy" id="2747562"/>
    <lineage>
        <taxon>Bacteria</taxon>
        <taxon>Pseudomonadati</taxon>
        <taxon>Pseudomonadota</taxon>
        <taxon>Betaproteobacteria</taxon>
        <taxon>Burkholderiales</taxon>
        <taxon>Burkholderiaceae</taxon>
        <taxon>Paraburkholderia</taxon>
    </lineage>
</organism>
<dbReference type="Gene3D" id="1.10.10.10">
    <property type="entry name" value="Winged helix-like DNA-binding domain superfamily/Winged helix DNA-binding domain"/>
    <property type="match status" value="1"/>
</dbReference>
<accession>A0ABU8IM48</accession>
<reference evidence="2 3" key="1">
    <citation type="journal article" date="2022" name="Arch. Microbiol.">
        <title>Paraburkholderia bengalensis sp. nov. isolated from roots of Oryza sativa, IR64.</title>
        <authorList>
            <person name="Nag P."/>
            <person name="Mondal N."/>
            <person name="Sarkar J."/>
            <person name="Das S."/>
        </authorList>
    </citation>
    <scope>NUCLEOTIDE SEQUENCE [LARGE SCALE GENOMIC DNA]</scope>
    <source>
        <strain evidence="2 3">IR64_4_BI</strain>
    </source>
</reference>
<dbReference type="InterPro" id="IPR036388">
    <property type="entry name" value="WH-like_DNA-bd_sf"/>
</dbReference>
<evidence type="ECO:0000313" key="3">
    <source>
        <dbReference type="Proteomes" id="UP001386437"/>
    </source>
</evidence>
<sequence length="411" mass="44895">MTILSDGKSNRYSHLGGKRFNAEVNMARTDDIHAAVRHIYQASLVPGEWQRALEQITRALGAHKGILNETSIGDTGLFVFTGLTRTCASRLQREFDMRAPEWIRSIPVGTSLRQTSAISDADFIRSDIYNEAVRPAGGFYGIVASLVRTPVHEVYFTVGRELGAADFSDADADAMNLIVPHLVNAVEVRRRLVATDMQVRSAFDVLAYVDIGVILFDVALRPVFVNRCAEVLASRGDGLQLSTRDVLATRRDESDALHRAMALSAAWFQSGRDARERVIQQKPAARLCLSREPPRLPLVVSVMPFAADEGAIEPLGAKGACGMLLVREPDGPLRLDLDVLIARFQLTRREAQLAALLARGSDLAQAAARLGIGIGTARGYLKQILTKTSTHRQAELVAMVLQNSMRVADAA</sequence>
<evidence type="ECO:0000259" key="1">
    <source>
        <dbReference type="SMART" id="SM00421"/>
    </source>
</evidence>
<dbReference type="Proteomes" id="UP001386437">
    <property type="component" value="Unassembled WGS sequence"/>
</dbReference>
<name>A0ABU8IM48_9BURK</name>
<gene>
    <name evidence="2" type="ORF">H3V53_04990</name>
</gene>
<dbReference type="SUPFAM" id="SSF46894">
    <property type="entry name" value="C-terminal effector domain of the bipartite response regulators"/>
    <property type="match status" value="1"/>
</dbReference>
<keyword evidence="3" id="KW-1185">Reference proteome</keyword>